<proteinExistence type="predicted"/>
<evidence type="ECO:0000313" key="1">
    <source>
        <dbReference type="EMBL" id="GBP48358.1"/>
    </source>
</evidence>
<name>A0A4C1WAE3_EUMVA</name>
<comment type="caution">
    <text evidence="1">The sequence shown here is derived from an EMBL/GenBank/DDBJ whole genome shotgun (WGS) entry which is preliminary data.</text>
</comment>
<sequence>MAHNGFFSSFPTPFARGEVQKKNKNIRGVVRQSPGVERRARNAELESGRCNEISSLYDDIGSVVGQSRGPPPRCAPRPSRPCRSRVRCSTGRHASQRLTYFIISDSSNSLKFWKIRIKLSQTKRSFYINPLGSNHEKPNGVNNVMCSMTRALAFPSGNSKPGRTWDHRPWRCYSPIPGIALPSSLTPSSVPRLLGL</sequence>
<evidence type="ECO:0000313" key="2">
    <source>
        <dbReference type="Proteomes" id="UP000299102"/>
    </source>
</evidence>
<organism evidence="1 2">
    <name type="scientific">Eumeta variegata</name>
    <name type="common">Bagworm moth</name>
    <name type="synonym">Eumeta japonica</name>
    <dbReference type="NCBI Taxonomy" id="151549"/>
    <lineage>
        <taxon>Eukaryota</taxon>
        <taxon>Metazoa</taxon>
        <taxon>Ecdysozoa</taxon>
        <taxon>Arthropoda</taxon>
        <taxon>Hexapoda</taxon>
        <taxon>Insecta</taxon>
        <taxon>Pterygota</taxon>
        <taxon>Neoptera</taxon>
        <taxon>Endopterygota</taxon>
        <taxon>Lepidoptera</taxon>
        <taxon>Glossata</taxon>
        <taxon>Ditrysia</taxon>
        <taxon>Tineoidea</taxon>
        <taxon>Psychidae</taxon>
        <taxon>Oiketicinae</taxon>
        <taxon>Eumeta</taxon>
    </lineage>
</organism>
<gene>
    <name evidence="1" type="ORF">EVAR_96396_1</name>
</gene>
<dbReference type="EMBL" id="BGZK01000522">
    <property type="protein sequence ID" value="GBP48358.1"/>
    <property type="molecule type" value="Genomic_DNA"/>
</dbReference>
<dbReference type="AlphaFoldDB" id="A0A4C1WAE3"/>
<dbReference type="Proteomes" id="UP000299102">
    <property type="component" value="Unassembled WGS sequence"/>
</dbReference>
<keyword evidence="2" id="KW-1185">Reference proteome</keyword>
<accession>A0A4C1WAE3</accession>
<reference evidence="1 2" key="1">
    <citation type="journal article" date="2019" name="Commun. Biol.">
        <title>The bagworm genome reveals a unique fibroin gene that provides high tensile strength.</title>
        <authorList>
            <person name="Kono N."/>
            <person name="Nakamura H."/>
            <person name="Ohtoshi R."/>
            <person name="Tomita M."/>
            <person name="Numata K."/>
            <person name="Arakawa K."/>
        </authorList>
    </citation>
    <scope>NUCLEOTIDE SEQUENCE [LARGE SCALE GENOMIC DNA]</scope>
</reference>
<protein>
    <submittedName>
        <fullName evidence="1">Uncharacterized protein</fullName>
    </submittedName>
</protein>